<evidence type="ECO:0008006" key="2">
    <source>
        <dbReference type="Google" id="ProtNLM"/>
    </source>
</evidence>
<dbReference type="Gene3D" id="3.40.50.150">
    <property type="entry name" value="Vaccinia Virus protein VP39"/>
    <property type="match status" value="1"/>
</dbReference>
<protein>
    <recommendedName>
        <fullName evidence="2">Calmodulin-lysine N-methyltransferase</fullName>
    </recommendedName>
</protein>
<proteinExistence type="predicted"/>
<dbReference type="EMBL" id="HBEY01007178">
    <property type="protein sequence ID" value="CAD8600164.1"/>
    <property type="molecule type" value="Transcribed_RNA"/>
</dbReference>
<reference evidence="1" key="1">
    <citation type="submission" date="2021-01" db="EMBL/GenBank/DDBJ databases">
        <authorList>
            <person name="Corre E."/>
            <person name="Pelletier E."/>
            <person name="Niang G."/>
            <person name="Scheremetjew M."/>
            <person name="Finn R."/>
            <person name="Kale V."/>
            <person name="Holt S."/>
            <person name="Cochrane G."/>
            <person name="Meng A."/>
            <person name="Brown T."/>
            <person name="Cohen L."/>
        </authorList>
    </citation>
    <scope>NUCLEOTIDE SEQUENCE</scope>
    <source>
        <strain evidence="1">PLY182g</strain>
    </source>
</reference>
<sequence length="253" mass="27187">MISVAATVNGRTVSILRKDLEAEEGQDPHFFDADYSVAASTAWLVWEGSWAVVQLLREQESWLSQLVVGKHVLELGSGTGLLGLALAAAGGHVVMTDVGSMVGAVLQPNVEANAESDTAVGALRWASVGCMRSVGAGSAAAQTLDWWQPLERQLFPIDVRQCDVIIAAECAWLQELVDPFVDTMVALLSAPQHPLAVLAFRERATATSDTFVSAAALLKRLEARGCKIIKRGSYDAPESRGLFTCMYELSLRD</sequence>
<evidence type="ECO:0000313" key="1">
    <source>
        <dbReference type="EMBL" id="CAD8600164.1"/>
    </source>
</evidence>
<gene>
    <name evidence="1" type="ORF">CPEL01642_LOCUS3494</name>
</gene>
<dbReference type="Pfam" id="PF10294">
    <property type="entry name" value="Methyltransf_16"/>
    <property type="match status" value="2"/>
</dbReference>
<dbReference type="InterPro" id="IPR029063">
    <property type="entry name" value="SAM-dependent_MTases_sf"/>
</dbReference>
<organism evidence="1">
    <name type="scientific">Coccolithus braarudii</name>
    <dbReference type="NCBI Taxonomy" id="221442"/>
    <lineage>
        <taxon>Eukaryota</taxon>
        <taxon>Haptista</taxon>
        <taxon>Haptophyta</taxon>
        <taxon>Prymnesiophyceae</taxon>
        <taxon>Coccolithales</taxon>
        <taxon>Coccolithaceae</taxon>
        <taxon>Coccolithus</taxon>
    </lineage>
</organism>
<dbReference type="InterPro" id="IPR019410">
    <property type="entry name" value="Methyltransf_16"/>
</dbReference>
<dbReference type="PANTHER" id="PTHR14614">
    <property type="entry name" value="HEPATOCELLULAR CARCINOMA-ASSOCIATED ANTIGEN"/>
    <property type="match status" value="1"/>
</dbReference>
<name>A0A7S0L401_9EUKA</name>
<dbReference type="AlphaFoldDB" id="A0A7S0L401"/>
<dbReference type="PANTHER" id="PTHR14614:SF157">
    <property type="entry name" value="METHYLTRANSFERASE TYPE 12 DOMAIN-CONTAINING PROTEIN"/>
    <property type="match status" value="1"/>
</dbReference>
<dbReference type="SUPFAM" id="SSF53335">
    <property type="entry name" value="S-adenosyl-L-methionine-dependent methyltransferases"/>
    <property type="match status" value="1"/>
</dbReference>
<accession>A0A7S0L401</accession>